<reference evidence="2" key="1">
    <citation type="journal article" date="2008" name="Nat. Genet.">
        <title>The Pristionchus pacificus genome provides a unique perspective on nematode lifestyle and parasitism.</title>
        <authorList>
            <person name="Dieterich C."/>
            <person name="Clifton S.W."/>
            <person name="Schuster L.N."/>
            <person name="Chinwalla A."/>
            <person name="Delehaunty K."/>
            <person name="Dinkelacker I."/>
            <person name="Fulton L."/>
            <person name="Fulton R."/>
            <person name="Godfrey J."/>
            <person name="Minx P."/>
            <person name="Mitreva M."/>
            <person name="Roeseler W."/>
            <person name="Tian H."/>
            <person name="Witte H."/>
            <person name="Yang S.P."/>
            <person name="Wilson R.K."/>
            <person name="Sommer R.J."/>
        </authorList>
    </citation>
    <scope>NUCLEOTIDE SEQUENCE [LARGE SCALE GENOMIC DNA]</scope>
    <source>
        <strain evidence="2">PS312</strain>
    </source>
</reference>
<protein>
    <submittedName>
        <fullName evidence="1">Uncharacterized protein</fullName>
    </submittedName>
</protein>
<gene>
    <name evidence="1" type="primary">WBGene00279017</name>
</gene>
<evidence type="ECO:0000313" key="2">
    <source>
        <dbReference type="Proteomes" id="UP000005239"/>
    </source>
</evidence>
<dbReference type="PANTHER" id="PTHR46178">
    <property type="entry name" value="SEVEN TM RECEPTOR"/>
    <property type="match status" value="1"/>
</dbReference>
<dbReference type="Proteomes" id="UP000005239">
    <property type="component" value="Unassembled WGS sequence"/>
</dbReference>
<organism evidence="1 2">
    <name type="scientific">Pristionchus pacificus</name>
    <name type="common">Parasitic nematode worm</name>
    <dbReference type="NCBI Taxonomy" id="54126"/>
    <lineage>
        <taxon>Eukaryota</taxon>
        <taxon>Metazoa</taxon>
        <taxon>Ecdysozoa</taxon>
        <taxon>Nematoda</taxon>
        <taxon>Chromadorea</taxon>
        <taxon>Rhabditida</taxon>
        <taxon>Rhabditina</taxon>
        <taxon>Diplogasteromorpha</taxon>
        <taxon>Diplogasteroidea</taxon>
        <taxon>Neodiplogasteridae</taxon>
        <taxon>Pristionchus</taxon>
    </lineage>
</organism>
<keyword evidence="2" id="KW-1185">Reference proteome</keyword>
<accession>A0A2A6C219</accession>
<dbReference type="PANTHER" id="PTHR46178:SF9">
    <property type="entry name" value="SEVEN TM RECEPTOR"/>
    <property type="match status" value="1"/>
</dbReference>
<dbReference type="EnsemblMetazoa" id="PPA40648.1">
    <property type="protein sequence ID" value="PPA40648.1"/>
    <property type="gene ID" value="WBGene00279017"/>
</dbReference>
<dbReference type="InterPro" id="IPR019428">
    <property type="entry name" value="7TM_GPCR_serpentine_rcpt_Str"/>
</dbReference>
<sequence length="119" mass="13888">MMTLNPVFFFFIPSFINMFGMLSDADFGELPKLLVLMFGLFPIFNPIIVIYFTEDYKRYVMRQSISSALLLVLMFGLFPIFNPIIVIYFTEDYKRYVMRQSISSALTHAVINSLHFSIV</sequence>
<proteinExistence type="predicted"/>
<dbReference type="Pfam" id="PF10326">
    <property type="entry name" value="7TM_GPCR_Str"/>
    <property type="match status" value="1"/>
</dbReference>
<dbReference type="AlphaFoldDB" id="A0A2A6C219"/>
<accession>A0A8R1UWL4</accession>
<name>A0A2A6C219_PRIPA</name>
<reference evidence="1" key="2">
    <citation type="submission" date="2022-06" db="UniProtKB">
        <authorList>
            <consortium name="EnsemblMetazoa"/>
        </authorList>
    </citation>
    <scope>IDENTIFICATION</scope>
    <source>
        <strain evidence="1">PS312</strain>
    </source>
</reference>
<dbReference type="OrthoDB" id="5792363at2759"/>
<evidence type="ECO:0000313" key="1">
    <source>
        <dbReference type="EnsemblMetazoa" id="PPA40648.1"/>
    </source>
</evidence>